<organism evidence="1 2">
    <name type="scientific">Blautia obeum</name>
    <dbReference type="NCBI Taxonomy" id="40520"/>
    <lineage>
        <taxon>Bacteria</taxon>
        <taxon>Bacillati</taxon>
        <taxon>Bacillota</taxon>
        <taxon>Clostridia</taxon>
        <taxon>Lachnospirales</taxon>
        <taxon>Lachnospiraceae</taxon>
        <taxon>Blautia</taxon>
    </lineage>
</organism>
<reference evidence="1 2" key="1">
    <citation type="submission" date="2018-08" db="EMBL/GenBank/DDBJ databases">
        <title>A genome reference for cultivated species of the human gut microbiota.</title>
        <authorList>
            <person name="Zou Y."/>
            <person name="Xue W."/>
            <person name="Luo G."/>
        </authorList>
    </citation>
    <scope>NUCLEOTIDE SEQUENCE [LARGE SCALE GENOMIC DNA]</scope>
    <source>
        <strain evidence="1 2">AF14-23</strain>
    </source>
</reference>
<sequence length="195" mass="23176">MKRLFRKTLFFFLILFYNRSYTKLWEFKMLALKINDVKSFMNQLLIGDTFDSFSLVEASITTFSNFTIDGKIHKDFFDTDTVQNMNFNDSDYCPWKELKSYCFSIIRGKLLPIQFRIVFQLSPAQYSLLFADSSFQISTDQIRGLNLNLQYKNNELFCTTGISSDTFLLDRHPEITWDSTVPKFFQKHRLDFDRL</sequence>
<proteinExistence type="predicted"/>
<accession>A0A395X9Z6</accession>
<comment type="caution">
    <text evidence="1">The sequence shown here is derived from an EMBL/GenBank/DDBJ whole genome shotgun (WGS) entry which is preliminary data.</text>
</comment>
<evidence type="ECO:0000313" key="2">
    <source>
        <dbReference type="Proteomes" id="UP000265828"/>
    </source>
</evidence>
<name>A0A395X9Z6_9FIRM</name>
<dbReference type="AlphaFoldDB" id="A0A395X9Z6"/>
<protein>
    <submittedName>
        <fullName evidence="1">Uncharacterized protein</fullName>
    </submittedName>
</protein>
<dbReference type="EMBL" id="QRZI01000004">
    <property type="protein sequence ID" value="RGV64741.1"/>
    <property type="molecule type" value="Genomic_DNA"/>
</dbReference>
<dbReference type="Pfam" id="PF18988">
    <property type="entry name" value="DUF5721"/>
    <property type="match status" value="1"/>
</dbReference>
<dbReference type="Proteomes" id="UP000265828">
    <property type="component" value="Unassembled WGS sequence"/>
</dbReference>
<dbReference type="InterPro" id="IPR043779">
    <property type="entry name" value="DUF5721"/>
</dbReference>
<evidence type="ECO:0000313" key="1">
    <source>
        <dbReference type="EMBL" id="RGV64741.1"/>
    </source>
</evidence>
<gene>
    <name evidence="1" type="ORF">DWW07_07950</name>
</gene>